<dbReference type="Proteomes" id="UP000825729">
    <property type="component" value="Unassembled WGS sequence"/>
</dbReference>
<dbReference type="EMBL" id="JAINDJ010000002">
    <property type="protein sequence ID" value="KAG9456210.1"/>
    <property type="molecule type" value="Genomic_DNA"/>
</dbReference>
<feature type="region of interest" description="Disordered" evidence="1">
    <location>
        <begin position="175"/>
        <end position="336"/>
    </location>
</feature>
<feature type="compositionally biased region" description="Basic and acidic residues" evidence="1">
    <location>
        <begin position="266"/>
        <end position="275"/>
    </location>
</feature>
<accession>A0AAV7F4W7</accession>
<gene>
    <name evidence="2" type="ORF">H6P81_000718</name>
</gene>
<sequence length="537" mass="60206">MVYTYTPAYYSSFQDTITSICKNILPFSLKKKRLTAIAAAEQNLAKQQAENLKWQQESFHKILNLIGLHKEGIMPESEVSAFRAQLLETMVASPVDHEPAMVIRDKLQFLQELLYAKCISDDEYHSSKRPLVQRLALQGAEIDSRDVIAACPVATSNPEEEWTVIDIKDEQSLIGKESTSSKNKAKHRSPLKQIKGAVSMISSASPYKTPKTKGMKNGAAVNSTDPSEAFSNDYANMSGSSKEKSSVLENQSSVLMPQSSPPQTIKTEKEKGTDRTKKKAFRSLFGGDNGSEAEETVEKSSKKQWGFKKWKKSSTEDESTVPYLPPGERSDDVPSSTPVLVASPVGEGPNTKLIKKKILSDGSSSDFFIDKVLGDNIKKELSRIQGELSAGNQNLCFSDEQIEAISTRLPVDKTDLKKFFPKSWCDRYGEIVLDVVRKEFKDHVGEMETLRNATREKRRISSARWVAFGEDENENCHPNLFSTSPSSGRRMKEDDYYFSGNDNKSYTNNPFYDDKPESAFFRDLNQNPFWNSSTMMG</sequence>
<proteinExistence type="predicted"/>
<dbReference type="PANTHER" id="PTHR37392:SF1">
    <property type="entry name" value="OS09G0556800 PROTEIN"/>
    <property type="match status" value="1"/>
</dbReference>
<dbReference type="AlphaFoldDB" id="A0AAV7F4W7"/>
<feature type="compositionally biased region" description="Polar residues" evidence="1">
    <location>
        <begin position="247"/>
        <end position="265"/>
    </location>
</feature>
<name>A0AAV7F4W7_ARIFI</name>
<evidence type="ECO:0000313" key="2">
    <source>
        <dbReference type="EMBL" id="KAG9456210.1"/>
    </source>
</evidence>
<evidence type="ECO:0000256" key="1">
    <source>
        <dbReference type="SAM" id="MobiDB-lite"/>
    </source>
</evidence>
<dbReference type="PANTHER" id="PTHR37392">
    <property type="entry name" value="OS09G0556800 PROTEIN"/>
    <property type="match status" value="1"/>
</dbReference>
<feature type="compositionally biased region" description="Polar residues" evidence="1">
    <location>
        <begin position="220"/>
        <end position="240"/>
    </location>
</feature>
<evidence type="ECO:0000313" key="3">
    <source>
        <dbReference type="Proteomes" id="UP000825729"/>
    </source>
</evidence>
<reference evidence="2 3" key="1">
    <citation type="submission" date="2021-07" db="EMBL/GenBank/DDBJ databases">
        <title>The Aristolochia fimbriata genome: insights into angiosperm evolution, floral development and chemical biosynthesis.</title>
        <authorList>
            <person name="Jiao Y."/>
        </authorList>
    </citation>
    <scope>NUCLEOTIDE SEQUENCE [LARGE SCALE GENOMIC DNA]</scope>
    <source>
        <strain evidence="2">IBCAS-2021</strain>
        <tissue evidence="2">Leaf</tissue>
    </source>
</reference>
<organism evidence="2 3">
    <name type="scientific">Aristolochia fimbriata</name>
    <name type="common">White veined hardy Dutchman's pipe vine</name>
    <dbReference type="NCBI Taxonomy" id="158543"/>
    <lineage>
        <taxon>Eukaryota</taxon>
        <taxon>Viridiplantae</taxon>
        <taxon>Streptophyta</taxon>
        <taxon>Embryophyta</taxon>
        <taxon>Tracheophyta</taxon>
        <taxon>Spermatophyta</taxon>
        <taxon>Magnoliopsida</taxon>
        <taxon>Magnoliidae</taxon>
        <taxon>Piperales</taxon>
        <taxon>Aristolochiaceae</taxon>
        <taxon>Aristolochia</taxon>
    </lineage>
</organism>
<protein>
    <submittedName>
        <fullName evidence="2">Uncharacterized protein</fullName>
    </submittedName>
</protein>
<keyword evidence="3" id="KW-1185">Reference proteome</keyword>
<comment type="caution">
    <text evidence="2">The sequence shown here is derived from an EMBL/GenBank/DDBJ whole genome shotgun (WGS) entry which is preliminary data.</text>
</comment>